<dbReference type="GO" id="GO:0015203">
    <property type="term" value="F:polyamine transmembrane transporter activity"/>
    <property type="evidence" value="ECO:0007669"/>
    <property type="project" value="TreeGrafter"/>
</dbReference>
<evidence type="ECO:0000256" key="1">
    <source>
        <dbReference type="ARBA" id="ARBA00004141"/>
    </source>
</evidence>
<dbReference type="SUPFAM" id="SSF81665">
    <property type="entry name" value="Calcium ATPase, transmembrane domain M"/>
    <property type="match status" value="1"/>
</dbReference>
<keyword evidence="6" id="KW-0067">ATP-binding</keyword>
<evidence type="ECO:0000256" key="6">
    <source>
        <dbReference type="ARBA" id="ARBA00022840"/>
    </source>
</evidence>
<sequence>TVPVVYTAVISIQLRAYVGDALLYVLNVVTFFVPPSLPAVLTSINEQAQRRLRKQGIYCLNSRYINFAGGLDVVCFDKTGTLTEDNLDILAAVPVRDK</sequence>
<evidence type="ECO:0000313" key="13">
    <source>
        <dbReference type="Proteomes" id="UP000887013"/>
    </source>
</evidence>
<dbReference type="Gene3D" id="1.20.1110.10">
    <property type="entry name" value="Calcium-transporting ATPase, transmembrane domain"/>
    <property type="match status" value="1"/>
</dbReference>
<dbReference type="InterPro" id="IPR023298">
    <property type="entry name" value="ATPase_P-typ_TM_dom_sf"/>
</dbReference>
<comment type="subcellular location">
    <subcellularLocation>
        <location evidence="1">Membrane</location>
        <topology evidence="1">Multi-pass membrane protein</topology>
    </subcellularLocation>
</comment>
<dbReference type="GO" id="GO:0019829">
    <property type="term" value="F:ATPase-coupled monoatomic cation transmembrane transporter activity"/>
    <property type="evidence" value="ECO:0007669"/>
    <property type="project" value="TreeGrafter"/>
</dbReference>
<dbReference type="Proteomes" id="UP000887013">
    <property type="component" value="Unassembled WGS sequence"/>
</dbReference>
<dbReference type="PANTHER" id="PTHR45630:SF8">
    <property type="entry name" value="CATION-TRANSPORTING ATPASE"/>
    <property type="match status" value="1"/>
</dbReference>
<keyword evidence="3 11" id="KW-0812">Transmembrane</keyword>
<dbReference type="GO" id="GO:0016020">
    <property type="term" value="C:membrane"/>
    <property type="evidence" value="ECO:0007669"/>
    <property type="project" value="UniProtKB-SubCell"/>
</dbReference>
<keyword evidence="5" id="KW-0547">Nucleotide-binding</keyword>
<evidence type="ECO:0000256" key="10">
    <source>
        <dbReference type="ARBA" id="ARBA00023136"/>
    </source>
</evidence>
<keyword evidence="10 11" id="KW-0472">Membrane</keyword>
<keyword evidence="9 11" id="KW-1133">Transmembrane helix</keyword>
<evidence type="ECO:0000256" key="8">
    <source>
        <dbReference type="ARBA" id="ARBA00022967"/>
    </source>
</evidence>
<evidence type="ECO:0000256" key="2">
    <source>
        <dbReference type="ARBA" id="ARBA00022553"/>
    </source>
</evidence>
<dbReference type="GO" id="GO:0140358">
    <property type="term" value="F:P-type transmembrane transporter activity"/>
    <property type="evidence" value="ECO:0007669"/>
    <property type="project" value="InterPro"/>
</dbReference>
<dbReference type="EMBL" id="BMAW01108736">
    <property type="protein sequence ID" value="GFT35464.1"/>
    <property type="molecule type" value="Genomic_DNA"/>
</dbReference>
<evidence type="ECO:0000256" key="5">
    <source>
        <dbReference type="ARBA" id="ARBA00022741"/>
    </source>
</evidence>
<keyword evidence="13" id="KW-1185">Reference proteome</keyword>
<gene>
    <name evidence="12" type="primary">Atp13a2</name>
    <name evidence="12" type="ORF">NPIL_601061</name>
</gene>
<name>A0A8X6NUD3_NEPPI</name>
<dbReference type="PROSITE" id="PS00154">
    <property type="entry name" value="ATPASE_E1_E2"/>
    <property type="match status" value="1"/>
</dbReference>
<evidence type="ECO:0000256" key="4">
    <source>
        <dbReference type="ARBA" id="ARBA00022723"/>
    </source>
</evidence>
<dbReference type="PANTHER" id="PTHR45630">
    <property type="entry name" value="CATION-TRANSPORTING ATPASE-RELATED"/>
    <property type="match status" value="1"/>
</dbReference>
<keyword evidence="2" id="KW-0597">Phosphoprotein</keyword>
<keyword evidence="8" id="KW-1278">Translocase</keyword>
<dbReference type="InterPro" id="IPR006544">
    <property type="entry name" value="P-type_TPase_V"/>
</dbReference>
<dbReference type="GO" id="GO:0046872">
    <property type="term" value="F:metal ion binding"/>
    <property type="evidence" value="ECO:0007669"/>
    <property type="project" value="UniProtKB-KW"/>
</dbReference>
<feature type="non-terminal residue" evidence="12">
    <location>
        <position position="1"/>
    </location>
</feature>
<keyword evidence="4" id="KW-0479">Metal-binding</keyword>
<dbReference type="AlphaFoldDB" id="A0A8X6NUD3"/>
<dbReference type="GO" id="GO:0006874">
    <property type="term" value="P:intracellular calcium ion homeostasis"/>
    <property type="evidence" value="ECO:0007669"/>
    <property type="project" value="TreeGrafter"/>
</dbReference>
<dbReference type="InterPro" id="IPR023214">
    <property type="entry name" value="HAD_sf"/>
</dbReference>
<evidence type="ECO:0000256" key="3">
    <source>
        <dbReference type="ARBA" id="ARBA00022692"/>
    </source>
</evidence>
<dbReference type="GO" id="GO:0005524">
    <property type="term" value="F:ATP binding"/>
    <property type="evidence" value="ECO:0007669"/>
    <property type="project" value="UniProtKB-KW"/>
</dbReference>
<keyword evidence="7" id="KW-0460">Magnesium</keyword>
<comment type="caution">
    <text evidence="12">The sequence shown here is derived from an EMBL/GenBank/DDBJ whole genome shotgun (WGS) entry which is preliminary data.</text>
</comment>
<dbReference type="Gene3D" id="3.40.50.1000">
    <property type="entry name" value="HAD superfamily/HAD-like"/>
    <property type="match status" value="1"/>
</dbReference>
<evidence type="ECO:0000256" key="11">
    <source>
        <dbReference type="SAM" id="Phobius"/>
    </source>
</evidence>
<dbReference type="OrthoDB" id="48943at2759"/>
<dbReference type="InterPro" id="IPR018303">
    <property type="entry name" value="ATPase_P-typ_P_site"/>
</dbReference>
<evidence type="ECO:0000256" key="9">
    <source>
        <dbReference type="ARBA" id="ARBA00022989"/>
    </source>
</evidence>
<proteinExistence type="predicted"/>
<organism evidence="12 13">
    <name type="scientific">Nephila pilipes</name>
    <name type="common">Giant wood spider</name>
    <name type="synonym">Nephila maculata</name>
    <dbReference type="NCBI Taxonomy" id="299642"/>
    <lineage>
        <taxon>Eukaryota</taxon>
        <taxon>Metazoa</taxon>
        <taxon>Ecdysozoa</taxon>
        <taxon>Arthropoda</taxon>
        <taxon>Chelicerata</taxon>
        <taxon>Arachnida</taxon>
        <taxon>Araneae</taxon>
        <taxon>Araneomorphae</taxon>
        <taxon>Entelegynae</taxon>
        <taxon>Araneoidea</taxon>
        <taxon>Nephilidae</taxon>
        <taxon>Nephila</taxon>
    </lineage>
</organism>
<feature type="non-terminal residue" evidence="12">
    <location>
        <position position="98"/>
    </location>
</feature>
<protein>
    <submittedName>
        <fullName evidence="12">Cation-transporting ATPase 13A2</fullName>
    </submittedName>
</protein>
<evidence type="ECO:0000313" key="12">
    <source>
        <dbReference type="EMBL" id="GFT35464.1"/>
    </source>
</evidence>
<feature type="transmembrane region" description="Helical" evidence="11">
    <location>
        <begin position="21"/>
        <end position="44"/>
    </location>
</feature>
<accession>A0A8X6NUD3</accession>
<reference evidence="12" key="1">
    <citation type="submission" date="2020-08" db="EMBL/GenBank/DDBJ databases">
        <title>Multicomponent nature underlies the extraordinary mechanical properties of spider dragline silk.</title>
        <authorList>
            <person name="Kono N."/>
            <person name="Nakamura H."/>
            <person name="Mori M."/>
            <person name="Yoshida Y."/>
            <person name="Ohtoshi R."/>
            <person name="Malay A.D."/>
            <person name="Moran D.A.P."/>
            <person name="Tomita M."/>
            <person name="Numata K."/>
            <person name="Arakawa K."/>
        </authorList>
    </citation>
    <scope>NUCLEOTIDE SEQUENCE</scope>
</reference>
<evidence type="ECO:0000256" key="7">
    <source>
        <dbReference type="ARBA" id="ARBA00022842"/>
    </source>
</evidence>